<dbReference type="GO" id="GO:0004497">
    <property type="term" value="F:monooxygenase activity"/>
    <property type="evidence" value="ECO:0007669"/>
    <property type="project" value="UniProtKB-KW"/>
</dbReference>
<name>A0A026WIJ2_OOCBI</name>
<keyword evidence="1" id="KW-0830">Ubiquinone</keyword>
<protein>
    <submittedName>
        <fullName evidence="1">Ubiquinone biosynthesis monooxygenase COQ6</fullName>
    </submittedName>
</protein>
<evidence type="ECO:0000313" key="1">
    <source>
        <dbReference type="EMBL" id="EZA55835.1"/>
    </source>
</evidence>
<dbReference type="Gene3D" id="3.50.50.60">
    <property type="entry name" value="FAD/NAD(P)-binding domain"/>
    <property type="match status" value="1"/>
</dbReference>
<organism evidence="1 2">
    <name type="scientific">Ooceraea biroi</name>
    <name type="common">Clonal raider ant</name>
    <name type="synonym">Cerapachys biroi</name>
    <dbReference type="NCBI Taxonomy" id="2015173"/>
    <lineage>
        <taxon>Eukaryota</taxon>
        <taxon>Metazoa</taxon>
        <taxon>Ecdysozoa</taxon>
        <taxon>Arthropoda</taxon>
        <taxon>Hexapoda</taxon>
        <taxon>Insecta</taxon>
        <taxon>Pterygota</taxon>
        <taxon>Neoptera</taxon>
        <taxon>Endopterygota</taxon>
        <taxon>Hymenoptera</taxon>
        <taxon>Apocrita</taxon>
        <taxon>Aculeata</taxon>
        <taxon>Formicoidea</taxon>
        <taxon>Formicidae</taxon>
        <taxon>Dorylinae</taxon>
        <taxon>Ooceraea</taxon>
    </lineage>
</organism>
<dbReference type="Proteomes" id="UP000053097">
    <property type="component" value="Unassembled WGS sequence"/>
</dbReference>
<dbReference type="OrthoDB" id="683240at2759"/>
<keyword evidence="1" id="KW-0560">Oxidoreductase</keyword>
<dbReference type="STRING" id="2015173.A0A026WIJ2"/>
<dbReference type="AlphaFoldDB" id="A0A026WIJ2"/>
<accession>A0A026WIJ2</accession>
<dbReference type="GO" id="GO:0005739">
    <property type="term" value="C:mitochondrion"/>
    <property type="evidence" value="ECO:0007669"/>
    <property type="project" value="TreeGrafter"/>
</dbReference>
<dbReference type="PANTHER" id="PTHR43876:SF7">
    <property type="entry name" value="UBIQUINONE BIOSYNTHESIS MONOOXYGENASE COQ6, MITOCHONDRIAL"/>
    <property type="match status" value="1"/>
</dbReference>
<dbReference type="PANTHER" id="PTHR43876">
    <property type="entry name" value="UBIQUINONE BIOSYNTHESIS MONOOXYGENASE COQ6, MITOCHONDRIAL"/>
    <property type="match status" value="1"/>
</dbReference>
<dbReference type="OMA" id="HENELYD"/>
<keyword evidence="1" id="KW-0503">Monooxygenase</keyword>
<keyword evidence="2" id="KW-1185">Reference proteome</keyword>
<sequence length="213" mass="23875">MAALREAVLSHRLAFMSLSQNYKRIIPNVAAASRKNYLSTAEQEENYDIIITGGGMVGTTLACAIANNRRLEGKRVLLLEGSPKEEYTPQEKYSNRVVALNQQTRTLLSSFGAWKHIEAVRCCPVRKMQVWDACSEAMITFNENHLSDELAYIVENDLLLHAINKQLSEKENVTVIYESKVADVKLPGTSEGYATVQLHSGKRFRSRLLVSAE</sequence>
<gene>
    <name evidence="1" type="ORF">X777_04010</name>
</gene>
<dbReference type="SUPFAM" id="SSF51905">
    <property type="entry name" value="FAD/NAD(P)-binding domain"/>
    <property type="match status" value="1"/>
</dbReference>
<dbReference type="InterPro" id="IPR051205">
    <property type="entry name" value="UbiH/COQ6_monooxygenase"/>
</dbReference>
<reference evidence="1 2" key="1">
    <citation type="journal article" date="2014" name="Curr. Biol.">
        <title>The genome of the clonal raider ant Cerapachys biroi.</title>
        <authorList>
            <person name="Oxley P.R."/>
            <person name="Ji L."/>
            <person name="Fetter-Pruneda I."/>
            <person name="McKenzie S.K."/>
            <person name="Li C."/>
            <person name="Hu H."/>
            <person name="Zhang G."/>
            <person name="Kronauer D.J."/>
        </authorList>
    </citation>
    <scope>NUCLEOTIDE SEQUENCE [LARGE SCALE GENOMIC DNA]</scope>
</reference>
<dbReference type="EMBL" id="KK107185">
    <property type="protein sequence ID" value="EZA55835.1"/>
    <property type="molecule type" value="Genomic_DNA"/>
</dbReference>
<proteinExistence type="predicted"/>
<dbReference type="InterPro" id="IPR036188">
    <property type="entry name" value="FAD/NAD-bd_sf"/>
</dbReference>
<evidence type="ECO:0000313" key="2">
    <source>
        <dbReference type="Proteomes" id="UP000053097"/>
    </source>
</evidence>